<feature type="transmembrane region" description="Helical" evidence="1">
    <location>
        <begin position="83"/>
        <end position="106"/>
    </location>
</feature>
<sequence length="281" mass="32308">MSPQKPNELHSIWGRLQSIPHDDPSLTEQTWRQVQPCKRYELGRYKLFITQPSSTFWVYLLGVLTTLLGLFFLVTFDNHTSRLLWGVSLILWGVGALLAGTSYQAFGYQLKCQDRPMVAWTSWWEVIYMIFQQLSVNVMLVAVAYSLLNEHGQRWATLVAIAVSVAYCIMITYAAFKPKKALLTFELMVHWCTPMILFMAALNLWHIVTQPTSLNYALLGTWLGLIATMLCYQYYFKAGISQKLWSKGVWFSENDVLHVLLIVWVAYIAWVLSPLIIDAPL</sequence>
<dbReference type="EMBL" id="JAFEUM010000003">
    <property type="protein sequence ID" value="MBM7036651.1"/>
    <property type="molecule type" value="Genomic_DNA"/>
</dbReference>
<keyword evidence="1" id="KW-1133">Transmembrane helix</keyword>
<dbReference type="Proteomes" id="UP000809621">
    <property type="component" value="Unassembled WGS sequence"/>
</dbReference>
<dbReference type="RefSeq" id="WP_205158217.1">
    <property type="nucleotide sequence ID" value="NZ_JAFEUM010000003.1"/>
</dbReference>
<proteinExistence type="predicted"/>
<comment type="caution">
    <text evidence="2">The sequence shown here is derived from an EMBL/GenBank/DDBJ whole genome shotgun (WGS) entry which is preliminary data.</text>
</comment>
<feature type="transmembrane region" description="Helical" evidence="1">
    <location>
        <begin position="56"/>
        <end position="76"/>
    </location>
</feature>
<evidence type="ECO:0000256" key="1">
    <source>
        <dbReference type="SAM" id="Phobius"/>
    </source>
</evidence>
<keyword evidence="1" id="KW-0812">Transmembrane</keyword>
<feature type="transmembrane region" description="Helical" evidence="1">
    <location>
        <begin position="126"/>
        <end position="148"/>
    </location>
</feature>
<feature type="transmembrane region" description="Helical" evidence="1">
    <location>
        <begin position="188"/>
        <end position="208"/>
    </location>
</feature>
<reference evidence="2 3" key="1">
    <citation type="submission" date="2021-02" db="EMBL/GenBank/DDBJ databases">
        <authorList>
            <person name="Park J.-S."/>
        </authorList>
    </citation>
    <scope>NUCLEOTIDE SEQUENCE [LARGE SCALE GENOMIC DNA]</scope>
    <source>
        <strain evidence="2 3">188UL20-2</strain>
    </source>
</reference>
<keyword evidence="3" id="KW-1185">Reference proteome</keyword>
<organism evidence="2 3">
    <name type="scientific">Vibrio ulleungensis</name>
    <dbReference type="NCBI Taxonomy" id="2807619"/>
    <lineage>
        <taxon>Bacteria</taxon>
        <taxon>Pseudomonadati</taxon>
        <taxon>Pseudomonadota</taxon>
        <taxon>Gammaproteobacteria</taxon>
        <taxon>Vibrionales</taxon>
        <taxon>Vibrionaceae</taxon>
        <taxon>Vibrio</taxon>
    </lineage>
</organism>
<evidence type="ECO:0008006" key="4">
    <source>
        <dbReference type="Google" id="ProtNLM"/>
    </source>
</evidence>
<evidence type="ECO:0000313" key="3">
    <source>
        <dbReference type="Proteomes" id="UP000809621"/>
    </source>
</evidence>
<evidence type="ECO:0000313" key="2">
    <source>
        <dbReference type="EMBL" id="MBM7036651.1"/>
    </source>
</evidence>
<gene>
    <name evidence="2" type="ORF">JQC93_09550</name>
</gene>
<feature type="transmembrane region" description="Helical" evidence="1">
    <location>
        <begin position="256"/>
        <end position="277"/>
    </location>
</feature>
<name>A0ABS2HJ20_9VIBR</name>
<keyword evidence="1" id="KW-0472">Membrane</keyword>
<accession>A0ABS2HJ20</accession>
<protein>
    <recommendedName>
        <fullName evidence="4">DUF2157 domain-containing protein</fullName>
    </recommendedName>
</protein>
<feature type="transmembrane region" description="Helical" evidence="1">
    <location>
        <begin position="155"/>
        <end position="176"/>
    </location>
</feature>
<feature type="transmembrane region" description="Helical" evidence="1">
    <location>
        <begin position="215"/>
        <end position="236"/>
    </location>
</feature>